<dbReference type="AlphaFoldDB" id="A0AB40B2C6"/>
<keyword evidence="2" id="KW-0479">Metal-binding</keyword>
<dbReference type="PROSITE" id="PS51471">
    <property type="entry name" value="FE2OG_OXY"/>
    <property type="match status" value="1"/>
</dbReference>
<dbReference type="InterPro" id="IPR026992">
    <property type="entry name" value="DIOX_N"/>
</dbReference>
<dbReference type="PANTHER" id="PTHR47991">
    <property type="entry name" value="OXOGLUTARATE/IRON-DEPENDENT DIOXYGENASE"/>
    <property type="match status" value="1"/>
</dbReference>
<dbReference type="RefSeq" id="XP_039121315.1">
    <property type="nucleotide sequence ID" value="XM_039265381.1"/>
</dbReference>
<keyword evidence="3" id="KW-0560">Oxidoreductase</keyword>
<evidence type="ECO:0000256" key="1">
    <source>
        <dbReference type="ARBA" id="ARBA00008056"/>
    </source>
</evidence>
<evidence type="ECO:0000313" key="6">
    <source>
        <dbReference type="Proteomes" id="UP001515500"/>
    </source>
</evidence>
<comment type="similarity">
    <text evidence="1">Belongs to the iron/ascorbate-dependent oxidoreductase family.</text>
</comment>
<name>A0AB40B2C6_DIOCR</name>
<dbReference type="GeneID" id="120258041"/>
<evidence type="ECO:0000256" key="2">
    <source>
        <dbReference type="ARBA" id="ARBA00022723"/>
    </source>
</evidence>
<dbReference type="Pfam" id="PF03171">
    <property type="entry name" value="2OG-FeII_Oxy"/>
    <property type="match status" value="1"/>
</dbReference>
<dbReference type="InterPro" id="IPR044861">
    <property type="entry name" value="IPNS-like_FE2OG_OXY"/>
</dbReference>
<keyword evidence="6" id="KW-1185">Reference proteome</keyword>
<gene>
    <name evidence="7" type="primary">LOC120258041</name>
</gene>
<organism evidence="6 7">
    <name type="scientific">Dioscorea cayennensis subsp. rotundata</name>
    <name type="common">White Guinea yam</name>
    <name type="synonym">Dioscorea rotundata</name>
    <dbReference type="NCBI Taxonomy" id="55577"/>
    <lineage>
        <taxon>Eukaryota</taxon>
        <taxon>Viridiplantae</taxon>
        <taxon>Streptophyta</taxon>
        <taxon>Embryophyta</taxon>
        <taxon>Tracheophyta</taxon>
        <taxon>Spermatophyta</taxon>
        <taxon>Magnoliopsida</taxon>
        <taxon>Liliopsida</taxon>
        <taxon>Dioscoreales</taxon>
        <taxon>Dioscoreaceae</taxon>
        <taxon>Dioscorea</taxon>
    </lineage>
</organism>
<proteinExistence type="inferred from homology"/>
<accession>A0AB40B2C6</accession>
<evidence type="ECO:0000259" key="5">
    <source>
        <dbReference type="PROSITE" id="PS51471"/>
    </source>
</evidence>
<dbReference type="InterPro" id="IPR027443">
    <property type="entry name" value="IPNS-like_sf"/>
</dbReference>
<keyword evidence="4" id="KW-0408">Iron</keyword>
<protein>
    <submittedName>
        <fullName evidence="7">S-norcoclaurine synthase 1-like</fullName>
    </submittedName>
</protein>
<sequence>MDQNNMPSRIIGKESPNLIRSLPVDSVQVLASSLTTSDHIPTRYIRPEAESEPVIIPGDAEEDVPVIDFHKLLDHELSKAESSKLHLACQNWGFFQLINHGVSEEVIQKMMFVIEEFFKLPSDEKMLVKQRPGQVDGYGQLFVISEEQKLDWADILVYRTWPLHLRKIGLWPTNPSSFRDALDEYSMEVKRLANCLLGLMATNLGVDPPEITANLENGSQSVRINCYPPCPEDNKVLGLSPHSDASILTLVLQVNDVPGLQIKRNDKWLPVKPLPGAFVANVGDALEIISNGKYKSIEHRAVTNTQKERFSIAVFHGPERNGTVGPHPELVLQGEPLYKSMDFESYMKLYLTSKLDGKSFLGRLKLNKMIPSLVQTCFTGIGFCVFFDKHAFLDSKSPSAAAVARNGLTGQLRSGLQFTGKSIAVDMTAGNNGKASERLMGSLPVDSVQALAASLTTSNHIPTRYIRPEAESEPVIISCAAEDEIPVIDFYKLLDHDLSDAESSKLHLACQNWGFFQLINHGVPKEVIQKMMLVIEEFFKLPLDEKMLFKQPPGQLDGYGQLFVMSEEQKLDWADILYFYTSPLHLRKIGLWPTKTIYFQGCLG</sequence>
<feature type="domain" description="Fe2OG dioxygenase" evidence="5">
    <location>
        <begin position="218"/>
        <end position="318"/>
    </location>
</feature>
<evidence type="ECO:0000313" key="7">
    <source>
        <dbReference type="RefSeq" id="XP_039121315.1"/>
    </source>
</evidence>
<dbReference type="FunFam" id="2.60.120.330:FF:000001">
    <property type="entry name" value="Protein SRG1"/>
    <property type="match status" value="1"/>
</dbReference>
<dbReference type="SUPFAM" id="SSF51197">
    <property type="entry name" value="Clavaminate synthase-like"/>
    <property type="match status" value="2"/>
</dbReference>
<dbReference type="Gene3D" id="2.60.120.330">
    <property type="entry name" value="B-lactam Antibiotic, Isopenicillin N Synthase, Chain"/>
    <property type="match status" value="2"/>
</dbReference>
<dbReference type="Proteomes" id="UP001515500">
    <property type="component" value="Chromosome 4"/>
</dbReference>
<dbReference type="GO" id="GO:0016491">
    <property type="term" value="F:oxidoreductase activity"/>
    <property type="evidence" value="ECO:0007669"/>
    <property type="project" value="UniProtKB-KW"/>
</dbReference>
<dbReference type="Pfam" id="PF14226">
    <property type="entry name" value="DIOX_N"/>
    <property type="match status" value="2"/>
</dbReference>
<dbReference type="InterPro" id="IPR005123">
    <property type="entry name" value="Oxoglu/Fe-dep_dioxygenase_dom"/>
</dbReference>
<reference evidence="7" key="1">
    <citation type="submission" date="2025-08" db="UniProtKB">
        <authorList>
            <consortium name="RefSeq"/>
        </authorList>
    </citation>
    <scope>IDENTIFICATION</scope>
</reference>
<evidence type="ECO:0000256" key="4">
    <source>
        <dbReference type="ARBA" id="ARBA00023004"/>
    </source>
</evidence>
<evidence type="ECO:0000256" key="3">
    <source>
        <dbReference type="ARBA" id="ARBA00023002"/>
    </source>
</evidence>
<dbReference type="InterPro" id="IPR050295">
    <property type="entry name" value="Plant_2OG-oxidoreductases"/>
</dbReference>
<dbReference type="GO" id="GO:0046872">
    <property type="term" value="F:metal ion binding"/>
    <property type="evidence" value="ECO:0007669"/>
    <property type="project" value="UniProtKB-KW"/>
</dbReference>